<accession>C0NYQ9</accession>
<feature type="region of interest" description="Disordered" evidence="1">
    <location>
        <begin position="1"/>
        <end position="22"/>
    </location>
</feature>
<keyword evidence="3" id="KW-1185">Reference proteome</keyword>
<sequence>MAPPTKQQGTRRNIHRSPVKASPISAFGWNTGNAEMRGWGFVRGSCVEITEEDSFRIAPEMLQGTVENNSSGLRWFTSGPPTHVHLQPQLQDSRQIWWQSAVPSGTTGTDQTGHREGPMASVGEFLLAVQDDSIERRVSGMVQLWERAP</sequence>
<dbReference type="Proteomes" id="UP000001631">
    <property type="component" value="Unassembled WGS sequence"/>
</dbReference>
<evidence type="ECO:0000256" key="1">
    <source>
        <dbReference type="SAM" id="MobiDB-lite"/>
    </source>
</evidence>
<dbReference type="GeneID" id="69041305"/>
<dbReference type="AlphaFoldDB" id="C0NYQ9"/>
<evidence type="ECO:0000313" key="2">
    <source>
        <dbReference type="EMBL" id="EEH03349.1"/>
    </source>
</evidence>
<reference evidence="2" key="1">
    <citation type="submission" date="2009-02" db="EMBL/GenBank/DDBJ databases">
        <title>The Genome Sequence of Ajellomyces capsulatus strain G186AR.</title>
        <authorList>
            <consortium name="The Broad Institute Genome Sequencing Platform"/>
            <person name="Champion M."/>
            <person name="Cuomo C."/>
            <person name="Ma L.-J."/>
            <person name="Henn M.R."/>
            <person name="Sil A."/>
            <person name="Goldman B."/>
            <person name="Young S.K."/>
            <person name="Kodira C.D."/>
            <person name="Zeng Q."/>
            <person name="Koehrsen M."/>
            <person name="Alvarado L."/>
            <person name="Berlin A."/>
            <person name="Borenstein D."/>
            <person name="Chen Z."/>
            <person name="Engels R."/>
            <person name="Freedman E."/>
            <person name="Gellesch M."/>
            <person name="Goldberg J."/>
            <person name="Griggs A."/>
            <person name="Gujja S."/>
            <person name="Heiman D."/>
            <person name="Hepburn T."/>
            <person name="Howarth C."/>
            <person name="Jen D."/>
            <person name="Larson L."/>
            <person name="Lewis B."/>
            <person name="Mehta T."/>
            <person name="Park D."/>
            <person name="Pearson M."/>
            <person name="Roberts A."/>
            <person name="Saif S."/>
            <person name="Shea T."/>
            <person name="Shenoy N."/>
            <person name="Sisk P."/>
            <person name="Stolte C."/>
            <person name="Sykes S."/>
            <person name="Walk T."/>
            <person name="White J."/>
            <person name="Yandava C."/>
            <person name="Klein B."/>
            <person name="McEwen J.G."/>
            <person name="Puccia R."/>
            <person name="Goldman G.H."/>
            <person name="Felipe M.S."/>
            <person name="Nino-Vega G."/>
            <person name="San-Blas G."/>
            <person name="Taylor J."/>
            <person name="Mendoza L."/>
            <person name="Galagan J."/>
            <person name="Nusbaum C."/>
            <person name="Birren B."/>
        </authorList>
    </citation>
    <scope>NUCLEOTIDE SEQUENCE</scope>
    <source>
        <strain evidence="2">G186AR</strain>
    </source>
</reference>
<dbReference type="EMBL" id="GG663377">
    <property type="protein sequence ID" value="EEH03349.1"/>
    <property type="molecule type" value="Genomic_DNA"/>
</dbReference>
<evidence type="ECO:0000313" key="3">
    <source>
        <dbReference type="Proteomes" id="UP000001631"/>
    </source>
</evidence>
<dbReference type="RefSeq" id="XP_045283830.1">
    <property type="nucleotide sequence ID" value="XM_045435338.1"/>
</dbReference>
<dbReference type="HOGENOM" id="CLU_1749079_0_0_1"/>
<feature type="compositionally biased region" description="Polar residues" evidence="1">
    <location>
        <begin position="1"/>
        <end position="11"/>
    </location>
</feature>
<name>C0NYQ9_AJECG</name>
<organism evidence="2 3">
    <name type="scientific">Ajellomyces capsulatus (strain G186AR / H82 / ATCC MYA-2454 / RMSCC 2432)</name>
    <name type="common">Darling's disease fungus</name>
    <name type="synonym">Histoplasma capsulatum</name>
    <dbReference type="NCBI Taxonomy" id="447093"/>
    <lineage>
        <taxon>Eukaryota</taxon>
        <taxon>Fungi</taxon>
        <taxon>Dikarya</taxon>
        <taxon>Ascomycota</taxon>
        <taxon>Pezizomycotina</taxon>
        <taxon>Eurotiomycetes</taxon>
        <taxon>Eurotiomycetidae</taxon>
        <taxon>Onygenales</taxon>
        <taxon>Ajellomycetaceae</taxon>
        <taxon>Histoplasma</taxon>
    </lineage>
</organism>
<proteinExistence type="predicted"/>
<dbReference type="InParanoid" id="C0NYQ9"/>
<gene>
    <name evidence="2" type="ORF">HCBG_08289</name>
</gene>
<protein>
    <submittedName>
        <fullName evidence="2">Uncharacterized protein</fullName>
    </submittedName>
</protein>